<dbReference type="RefSeq" id="WP_140669097.1">
    <property type="nucleotide sequence ID" value="NZ_RCZE01000009.1"/>
</dbReference>
<sequence length="176" mass="19697">MKQRDELIRRCVEFLSEIKDKTAGANIERWLNDHYGPGTETYQAIAERVIEGVAQGWLANTEISGPHYRRSRLCEPSAQTFYFSITAVYIDSKGHELDNPQHTFRGDYHSHPYGELNMVIPLDEHAVLAGPLGWQGAGWTAPAPGSHHYPEVKNGALIAFFFLPAGRISYDVQANG</sequence>
<accession>A0A502HR72</accession>
<comment type="caution">
    <text evidence="1">The sequence shown here is derived from an EMBL/GenBank/DDBJ whole genome shotgun (WGS) entry which is preliminary data.</text>
</comment>
<dbReference type="Proteomes" id="UP000317933">
    <property type="component" value="Unassembled WGS sequence"/>
</dbReference>
<dbReference type="InterPro" id="IPR032345">
    <property type="entry name" value="PnbB"/>
</dbReference>
<protein>
    <submittedName>
        <fullName evidence="1">DUF4863 family protein</fullName>
    </submittedName>
</protein>
<evidence type="ECO:0000313" key="1">
    <source>
        <dbReference type="EMBL" id="TPG75876.1"/>
    </source>
</evidence>
<dbReference type="EMBL" id="RCZE01000009">
    <property type="protein sequence ID" value="TPG75876.1"/>
    <property type="molecule type" value="Genomic_DNA"/>
</dbReference>
<dbReference type="AlphaFoldDB" id="A0A502HR72"/>
<dbReference type="Pfam" id="PF16155">
    <property type="entry name" value="PnbB"/>
    <property type="match status" value="1"/>
</dbReference>
<organism evidence="1 2">
    <name type="scientific">Pseudomonas arsenicoxydans</name>
    <dbReference type="NCBI Taxonomy" id="702115"/>
    <lineage>
        <taxon>Bacteria</taxon>
        <taxon>Pseudomonadati</taxon>
        <taxon>Pseudomonadota</taxon>
        <taxon>Gammaproteobacteria</taxon>
        <taxon>Pseudomonadales</taxon>
        <taxon>Pseudomonadaceae</taxon>
        <taxon>Pseudomonas</taxon>
    </lineage>
</organism>
<name>A0A502HR72_9PSED</name>
<reference evidence="1 2" key="1">
    <citation type="journal article" date="2019" name="Environ. Microbiol.">
        <title>Species interactions and distinct microbial communities in high Arctic permafrost affected cryosols are associated with the CH4 and CO2 gas fluxes.</title>
        <authorList>
            <person name="Altshuler I."/>
            <person name="Hamel J."/>
            <person name="Turney S."/>
            <person name="Magnuson E."/>
            <person name="Levesque R."/>
            <person name="Greer C."/>
            <person name="Whyte L.G."/>
        </authorList>
    </citation>
    <scope>NUCLEOTIDE SEQUENCE [LARGE SCALE GENOMIC DNA]</scope>
    <source>
        <strain evidence="1 2">E3</strain>
    </source>
</reference>
<proteinExistence type="predicted"/>
<gene>
    <name evidence="1" type="ORF">EAH78_20280</name>
</gene>
<evidence type="ECO:0000313" key="2">
    <source>
        <dbReference type="Proteomes" id="UP000317933"/>
    </source>
</evidence>